<sequence length="257" mass="27830">MPPIIPEEDQPSVYLSHHHHFVGSARGFNGSRCLNLLQLAAVETSRPRAPRNHDASEGSPTSPGEEGGTANTILSTQLSPESELSASIQHTDDEKQRLADHWAHCAGSDQDGSSSGHPWTTLPELERGAGMSEKEGFKMEEEGLWRGGAEMRTRMQMLRTAQRVVMVSGMVAMAICPVAPPGSIVKKGDVHKIQATTAPGTFYSSRLLPWGRIIISKPGSIAPSCSGCCQSENLSHHAVRRKSENMPSSPMRLAFEQ</sequence>
<reference evidence="2 3" key="1">
    <citation type="submission" date="2019-04" db="EMBL/GenBank/DDBJ databases">
        <title>Comparative genomics and transcriptomics to analyze fruiting body development in filamentous ascomycetes.</title>
        <authorList>
            <consortium name="DOE Joint Genome Institute"/>
            <person name="Lutkenhaus R."/>
            <person name="Traeger S."/>
            <person name="Breuer J."/>
            <person name="Kuo A."/>
            <person name="Lipzen A."/>
            <person name="Pangilinan J."/>
            <person name="Dilworth D."/>
            <person name="Sandor L."/>
            <person name="Poggeler S."/>
            <person name="Barry K."/>
            <person name="Grigoriev I.V."/>
            <person name="Nowrousian M."/>
        </authorList>
    </citation>
    <scope>NUCLEOTIDE SEQUENCE [LARGE SCALE GENOMIC DNA]</scope>
    <source>
        <strain evidence="2 3">CBS 389.68</strain>
    </source>
</reference>
<dbReference type="InParanoid" id="A0A4S2N0K7"/>
<protein>
    <submittedName>
        <fullName evidence="2">Uncharacterized protein</fullName>
    </submittedName>
</protein>
<dbReference type="Proteomes" id="UP000298138">
    <property type="component" value="Unassembled WGS sequence"/>
</dbReference>
<accession>A0A4S2N0K7</accession>
<gene>
    <name evidence="2" type="ORF">EX30DRAFT_363137</name>
</gene>
<evidence type="ECO:0000256" key="1">
    <source>
        <dbReference type="SAM" id="MobiDB-lite"/>
    </source>
</evidence>
<organism evidence="2 3">
    <name type="scientific">Ascodesmis nigricans</name>
    <dbReference type="NCBI Taxonomy" id="341454"/>
    <lineage>
        <taxon>Eukaryota</taxon>
        <taxon>Fungi</taxon>
        <taxon>Dikarya</taxon>
        <taxon>Ascomycota</taxon>
        <taxon>Pezizomycotina</taxon>
        <taxon>Pezizomycetes</taxon>
        <taxon>Pezizales</taxon>
        <taxon>Ascodesmidaceae</taxon>
        <taxon>Ascodesmis</taxon>
    </lineage>
</organism>
<name>A0A4S2N0K7_9PEZI</name>
<dbReference type="AlphaFoldDB" id="A0A4S2N0K7"/>
<dbReference type="EMBL" id="ML220115">
    <property type="protein sequence ID" value="TGZ82632.1"/>
    <property type="molecule type" value="Genomic_DNA"/>
</dbReference>
<feature type="compositionally biased region" description="Polar residues" evidence="1">
    <location>
        <begin position="78"/>
        <end position="89"/>
    </location>
</feature>
<evidence type="ECO:0000313" key="3">
    <source>
        <dbReference type="Proteomes" id="UP000298138"/>
    </source>
</evidence>
<feature type="region of interest" description="Disordered" evidence="1">
    <location>
        <begin position="105"/>
        <end position="128"/>
    </location>
</feature>
<proteinExistence type="predicted"/>
<feature type="region of interest" description="Disordered" evidence="1">
    <location>
        <begin position="44"/>
        <end position="71"/>
    </location>
</feature>
<feature type="region of interest" description="Disordered" evidence="1">
    <location>
        <begin position="78"/>
        <end position="97"/>
    </location>
</feature>
<keyword evidence="3" id="KW-1185">Reference proteome</keyword>
<evidence type="ECO:0000313" key="2">
    <source>
        <dbReference type="EMBL" id="TGZ82632.1"/>
    </source>
</evidence>